<evidence type="ECO:0000256" key="4">
    <source>
        <dbReference type="ARBA" id="ARBA00022840"/>
    </source>
</evidence>
<evidence type="ECO:0000313" key="6">
    <source>
        <dbReference type="EMBL" id="AND75025.1"/>
    </source>
</evidence>
<dbReference type="InterPro" id="IPR001650">
    <property type="entry name" value="Helicase_C-like"/>
</dbReference>
<dbReference type="Gene3D" id="3.40.50.300">
    <property type="entry name" value="P-loop containing nucleotide triphosphate hydrolases"/>
    <property type="match status" value="2"/>
</dbReference>
<dbReference type="InterPro" id="IPR006935">
    <property type="entry name" value="Helicase/UvrB_N"/>
</dbReference>
<keyword evidence="1" id="KW-0547">Nucleotide-binding</keyword>
<evidence type="ECO:0000256" key="3">
    <source>
        <dbReference type="ARBA" id="ARBA00022806"/>
    </source>
</evidence>
<dbReference type="InterPro" id="IPR049430">
    <property type="entry name" value="UvsW_N_sf"/>
</dbReference>
<dbReference type="InterPro" id="IPR014001">
    <property type="entry name" value="Helicase_ATP-bd"/>
</dbReference>
<dbReference type="GO" id="GO:0005524">
    <property type="term" value="F:ATP binding"/>
    <property type="evidence" value="ECO:0007669"/>
    <property type="project" value="UniProtKB-KW"/>
</dbReference>
<keyword evidence="4" id="KW-0067">ATP-binding</keyword>
<evidence type="ECO:0000256" key="2">
    <source>
        <dbReference type="ARBA" id="ARBA00022801"/>
    </source>
</evidence>
<dbReference type="InterPro" id="IPR027417">
    <property type="entry name" value="P-loop_NTPase"/>
</dbReference>
<dbReference type="PANTHER" id="PTHR11274">
    <property type="entry name" value="RAD25/XP-B DNA REPAIR HELICASE"/>
    <property type="match status" value="1"/>
</dbReference>
<dbReference type="InterPro" id="IPR050615">
    <property type="entry name" value="ATP-dep_DNA_Helicase"/>
</dbReference>
<dbReference type="PANTHER" id="PTHR11274:SF0">
    <property type="entry name" value="GENERAL TRANSCRIPTION AND DNA REPAIR FACTOR IIH HELICASE SUBUNIT XPB"/>
    <property type="match status" value="1"/>
</dbReference>
<dbReference type="Pfam" id="PF00271">
    <property type="entry name" value="Helicase_C"/>
    <property type="match status" value="1"/>
</dbReference>
<gene>
    <name evidence="6" type="ORF">pf16_102</name>
</gene>
<evidence type="ECO:0000313" key="7">
    <source>
        <dbReference type="Proteomes" id="UP000225821"/>
    </source>
</evidence>
<dbReference type="SMART" id="SM00487">
    <property type="entry name" value="DEXDc"/>
    <property type="match status" value="1"/>
</dbReference>
<keyword evidence="3" id="KW-0347">Helicase</keyword>
<organism evidence="6 7">
    <name type="scientific">Pseudomonas phage pf16</name>
    <dbReference type="NCBI Taxonomy" id="1815630"/>
    <lineage>
        <taxon>Viruses</taxon>
        <taxon>Duplodnaviria</taxon>
        <taxon>Heunggongvirae</taxon>
        <taxon>Uroviricota</taxon>
        <taxon>Caudoviricetes</taxon>
        <taxon>Chakrabartyvirus</taxon>
        <taxon>Chakrabartyvirus pf16</taxon>
    </lineage>
</organism>
<dbReference type="PROSITE" id="PS51192">
    <property type="entry name" value="HELICASE_ATP_BIND_1"/>
    <property type="match status" value="1"/>
</dbReference>
<keyword evidence="2" id="KW-0378">Hydrolase</keyword>
<reference evidence="6 7" key="1">
    <citation type="submission" date="2016-03" db="EMBL/GenBank/DDBJ databases">
        <title>Characterisation of pf16 and phiPMW: Two novel phages infecting Pseudomonas putida PpG1.</title>
        <authorList>
            <person name="Magill D.J."/>
            <person name="Krylov V.N."/>
            <person name="Shaburova O.V."/>
            <person name="Allen C.C.R."/>
            <person name="McGrath J.W."/>
            <person name="Quinn J.P."/>
            <person name="Kulakov L.A."/>
        </authorList>
    </citation>
    <scope>NUCLEOTIDE SEQUENCE [LARGE SCALE GENOMIC DNA]</scope>
</reference>
<dbReference type="GO" id="GO:0004386">
    <property type="term" value="F:helicase activity"/>
    <property type="evidence" value="ECO:0007669"/>
    <property type="project" value="UniProtKB-KW"/>
</dbReference>
<sequence>MSRPVDVTITKLNATYISVKCRETYMEMEISERFSFKVADAQFDPRVRSGQWDGIKRLYNRTYKRMYTGLLFELIKFLTKQEYKFTVDPQLLKRGELTIEDIKAVTEEFIRPHDKGVPIEPYDYQYKAVEYMLNANRTICLAATSAGKSLSIYLAIRMYQLAEEFDGKRMVIVVPSKMLVEQLYADFENYSSYPESKWHVSTFCQKVSGKYSKFIDKQIVITTWQSLKGLPPDTIAEAGAIFIDEAHTVRGPVLATLLEAAVQCDVRHGLTGTLDDMESNIMAAQGLLGPAKRIVTAKQIIDAGRATEVKVNCMILDYDKATKRAFHEDQLNAAKSPVQNARYLSEINFINNLKCRFNFIQNMVKTLKGNTIVLFDRVEDQGVPLYEHMKAIHEHTYLICGDVGDKEREEIKALFDEHDDVVLYATFSIMSTGVSIKNLHNMVFGSSSKAKIRVLQSIGRLMRLHSSKDVATLYDLVDKIDYNGQPNATFKHVEERIKFYSNEQFKVKFMTLNMTEPRD</sequence>
<dbReference type="Pfam" id="PF04851">
    <property type="entry name" value="ResIII"/>
    <property type="match status" value="1"/>
</dbReference>
<proteinExistence type="predicted"/>
<evidence type="ECO:0000256" key="1">
    <source>
        <dbReference type="ARBA" id="ARBA00022741"/>
    </source>
</evidence>
<protein>
    <recommendedName>
        <fullName evidence="5">Helicase ATP-binding domain-containing protein</fullName>
    </recommendedName>
</protein>
<dbReference type="OrthoDB" id="2008at10239"/>
<dbReference type="GO" id="GO:0016787">
    <property type="term" value="F:hydrolase activity"/>
    <property type="evidence" value="ECO:0007669"/>
    <property type="project" value="UniProtKB-KW"/>
</dbReference>
<dbReference type="Pfam" id="PF21241">
    <property type="entry name" value="UvsW_N"/>
    <property type="match status" value="1"/>
</dbReference>
<accession>A0A1S5R3X7</accession>
<evidence type="ECO:0000259" key="5">
    <source>
        <dbReference type="PROSITE" id="PS51192"/>
    </source>
</evidence>
<feature type="domain" description="Helicase ATP-binding" evidence="5">
    <location>
        <begin position="129"/>
        <end position="292"/>
    </location>
</feature>
<name>A0A1S5R3X7_9CAUD</name>
<dbReference type="Gene3D" id="3.30.780.20">
    <property type="match status" value="1"/>
</dbReference>
<dbReference type="Proteomes" id="UP000225821">
    <property type="component" value="Segment"/>
</dbReference>
<dbReference type="EMBL" id="KU873925">
    <property type="protein sequence ID" value="AND75025.1"/>
    <property type="molecule type" value="Genomic_DNA"/>
</dbReference>
<dbReference type="InterPro" id="IPR049409">
    <property type="entry name" value="UvsW_N"/>
</dbReference>
<keyword evidence="7" id="KW-1185">Reference proteome</keyword>
<dbReference type="SUPFAM" id="SSF52540">
    <property type="entry name" value="P-loop containing nucleoside triphosphate hydrolases"/>
    <property type="match status" value="2"/>
</dbReference>
<dbReference type="GO" id="GO:0003677">
    <property type="term" value="F:DNA binding"/>
    <property type="evidence" value="ECO:0007669"/>
    <property type="project" value="InterPro"/>
</dbReference>